<evidence type="ECO:0000313" key="1">
    <source>
        <dbReference type="EMBL" id="CAA6826471.1"/>
    </source>
</evidence>
<gene>
    <name evidence="1" type="ORF">HELGO_WM1590</name>
</gene>
<sequence length="144" mass="16454">MGNENLPIYKSALSLAVYMEQIVRGFEKYHKYTMGVDLRQKSKALLFAISRANLSQNKVDDLVRLRDTCEEMKMLIQLSKELKAFKDFKQFEHSSLLSVTVCKQAQAWLKSSQRNLGGVSKSQSLQMTSVKRATFTVRYSCLCA</sequence>
<protein>
    <recommendedName>
        <fullName evidence="2">Four helix bundle protein</fullName>
    </recommendedName>
</protein>
<name>A0A6S6TV34_9BACT</name>
<reference evidence="1" key="1">
    <citation type="submission" date="2020-01" db="EMBL/GenBank/DDBJ databases">
        <authorList>
            <person name="Meier V. D."/>
            <person name="Meier V D."/>
        </authorList>
    </citation>
    <scope>NUCLEOTIDE SEQUENCE</scope>
    <source>
        <strain evidence="1">HLG_WM_MAG_01</strain>
    </source>
</reference>
<organism evidence="1">
    <name type="scientific">uncultured Sulfurovum sp</name>
    <dbReference type="NCBI Taxonomy" id="269237"/>
    <lineage>
        <taxon>Bacteria</taxon>
        <taxon>Pseudomonadati</taxon>
        <taxon>Campylobacterota</taxon>
        <taxon>Epsilonproteobacteria</taxon>
        <taxon>Campylobacterales</taxon>
        <taxon>Sulfurovaceae</taxon>
        <taxon>Sulfurovum</taxon>
        <taxon>environmental samples</taxon>
    </lineage>
</organism>
<dbReference type="AlphaFoldDB" id="A0A6S6TV34"/>
<dbReference type="Gene3D" id="1.20.1440.60">
    <property type="entry name" value="23S rRNA-intervening sequence"/>
    <property type="match status" value="1"/>
</dbReference>
<dbReference type="CDD" id="cd16376">
    <property type="entry name" value="Avd_like"/>
    <property type="match status" value="1"/>
</dbReference>
<dbReference type="InterPro" id="IPR036583">
    <property type="entry name" value="23S_rRNA_IVS_sf"/>
</dbReference>
<accession>A0A6S6TV34</accession>
<evidence type="ECO:0008006" key="2">
    <source>
        <dbReference type="Google" id="ProtNLM"/>
    </source>
</evidence>
<dbReference type="InterPro" id="IPR055360">
    <property type="entry name" value="bAvd"/>
</dbReference>
<proteinExistence type="predicted"/>
<dbReference type="EMBL" id="CACVAS010000147">
    <property type="protein sequence ID" value="CAA6826471.1"/>
    <property type="molecule type" value="Genomic_DNA"/>
</dbReference>